<evidence type="ECO:0000256" key="1">
    <source>
        <dbReference type="SAM" id="Phobius"/>
    </source>
</evidence>
<proteinExistence type="predicted"/>
<evidence type="ECO:0000313" key="3">
    <source>
        <dbReference type="Proteomes" id="UP000439903"/>
    </source>
</evidence>
<dbReference type="EMBL" id="WTPW01000965">
    <property type="protein sequence ID" value="KAF0466034.1"/>
    <property type="molecule type" value="Genomic_DNA"/>
</dbReference>
<dbReference type="OrthoDB" id="10457976at2759"/>
<feature type="transmembrane region" description="Helical" evidence="1">
    <location>
        <begin position="20"/>
        <end position="38"/>
    </location>
</feature>
<keyword evidence="1" id="KW-0472">Membrane</keyword>
<accession>A0A8H3XJT1</accession>
<protein>
    <submittedName>
        <fullName evidence="2">Uncharacterized protein</fullName>
    </submittedName>
</protein>
<dbReference type="Proteomes" id="UP000439903">
    <property type="component" value="Unassembled WGS sequence"/>
</dbReference>
<keyword evidence="1" id="KW-0812">Transmembrane</keyword>
<keyword evidence="3" id="KW-1185">Reference proteome</keyword>
<dbReference type="AlphaFoldDB" id="A0A8H3XJT1"/>
<reference evidence="2 3" key="1">
    <citation type="journal article" date="2019" name="Environ. Microbiol.">
        <title>At the nexus of three kingdoms: the genome of the mycorrhizal fungus Gigaspora margarita provides insights into plant, endobacterial and fungal interactions.</title>
        <authorList>
            <person name="Venice F."/>
            <person name="Ghignone S."/>
            <person name="Salvioli di Fossalunga A."/>
            <person name="Amselem J."/>
            <person name="Novero M."/>
            <person name="Xianan X."/>
            <person name="Sedzielewska Toro K."/>
            <person name="Morin E."/>
            <person name="Lipzen A."/>
            <person name="Grigoriev I.V."/>
            <person name="Henrissat B."/>
            <person name="Martin F.M."/>
            <person name="Bonfante P."/>
        </authorList>
    </citation>
    <scope>NUCLEOTIDE SEQUENCE [LARGE SCALE GENOMIC DNA]</scope>
    <source>
        <strain evidence="2 3">BEG34</strain>
    </source>
</reference>
<sequence>MIVAVPKDLDLLHAIYCLRPLIQITIVFITFIYISWYLKLTIEMIEMIIGQVISSTIQPALNTRRARNVRQRQPVNIIDQSLELLRHDHIIRFEDMIQIDLRI</sequence>
<comment type="caution">
    <text evidence="2">The sequence shown here is derived from an EMBL/GenBank/DDBJ whole genome shotgun (WGS) entry which is preliminary data.</text>
</comment>
<gene>
    <name evidence="2" type="ORF">F8M41_026175</name>
</gene>
<name>A0A8H3XJT1_GIGMA</name>
<evidence type="ECO:0000313" key="2">
    <source>
        <dbReference type="EMBL" id="KAF0466034.1"/>
    </source>
</evidence>
<organism evidence="2 3">
    <name type="scientific">Gigaspora margarita</name>
    <dbReference type="NCBI Taxonomy" id="4874"/>
    <lineage>
        <taxon>Eukaryota</taxon>
        <taxon>Fungi</taxon>
        <taxon>Fungi incertae sedis</taxon>
        <taxon>Mucoromycota</taxon>
        <taxon>Glomeromycotina</taxon>
        <taxon>Glomeromycetes</taxon>
        <taxon>Diversisporales</taxon>
        <taxon>Gigasporaceae</taxon>
        <taxon>Gigaspora</taxon>
    </lineage>
</organism>
<keyword evidence="1" id="KW-1133">Transmembrane helix</keyword>